<reference evidence="2" key="1">
    <citation type="submission" date="2022-11" db="UniProtKB">
        <authorList>
            <consortium name="WormBaseParasite"/>
        </authorList>
    </citation>
    <scope>IDENTIFICATION</scope>
</reference>
<evidence type="ECO:0000313" key="2">
    <source>
        <dbReference type="WBParaSite" id="ES5_v2.g12895.t1"/>
    </source>
</evidence>
<dbReference type="WBParaSite" id="ES5_v2.g12895.t1">
    <property type="protein sequence ID" value="ES5_v2.g12895.t1"/>
    <property type="gene ID" value="ES5_v2.g12895"/>
</dbReference>
<dbReference type="Proteomes" id="UP000887579">
    <property type="component" value="Unplaced"/>
</dbReference>
<sequence>MPKSKDGKITWPENPSLKQDFSLPETILFYMAKNPPTPEFYNKSIQSCKYFFETLPVLVTTNITNLFYYDALHEYSICSKYEEDHDQKCCINFDIDKLTSMLWPVKDVGLIAERTSICHKIYRCNNIISISLAGADVLYDDLKFLASSAKSVSIMNCDIYLDDETIVMLDTFLDAFPCVNEFRYDIDVSDVDDPSTVISNSALMKIAKLQELKNLYIYEIPNNGIEDFSLIIGYTHLKTWLQFDNNITNEYKSQIDGLIDAILELENLKCLIEYPGQDKKKFLIMKSRYDK</sequence>
<accession>A0AC34F6P9</accession>
<organism evidence="1 2">
    <name type="scientific">Panagrolaimus sp. ES5</name>
    <dbReference type="NCBI Taxonomy" id="591445"/>
    <lineage>
        <taxon>Eukaryota</taxon>
        <taxon>Metazoa</taxon>
        <taxon>Ecdysozoa</taxon>
        <taxon>Nematoda</taxon>
        <taxon>Chromadorea</taxon>
        <taxon>Rhabditida</taxon>
        <taxon>Tylenchina</taxon>
        <taxon>Panagrolaimomorpha</taxon>
        <taxon>Panagrolaimoidea</taxon>
        <taxon>Panagrolaimidae</taxon>
        <taxon>Panagrolaimus</taxon>
    </lineage>
</organism>
<evidence type="ECO:0000313" key="1">
    <source>
        <dbReference type="Proteomes" id="UP000887579"/>
    </source>
</evidence>
<name>A0AC34F6P9_9BILA</name>
<proteinExistence type="predicted"/>
<protein>
    <submittedName>
        <fullName evidence="2">Uncharacterized protein</fullName>
    </submittedName>
</protein>